<keyword evidence="3" id="KW-1185">Reference proteome</keyword>
<dbReference type="EMBL" id="CAJNDS010002593">
    <property type="protein sequence ID" value="CAE7537623.1"/>
    <property type="molecule type" value="Genomic_DNA"/>
</dbReference>
<feature type="compositionally biased region" description="Basic and acidic residues" evidence="1">
    <location>
        <begin position="67"/>
        <end position="84"/>
    </location>
</feature>
<gene>
    <name evidence="2" type="ORF">SNAT2548_LOCUS30135</name>
</gene>
<feature type="region of interest" description="Disordered" evidence="1">
    <location>
        <begin position="188"/>
        <end position="219"/>
    </location>
</feature>
<evidence type="ECO:0000256" key="1">
    <source>
        <dbReference type="SAM" id="MobiDB-lite"/>
    </source>
</evidence>
<comment type="caution">
    <text evidence="2">The sequence shown here is derived from an EMBL/GenBank/DDBJ whole genome shotgun (WGS) entry which is preliminary data.</text>
</comment>
<dbReference type="AlphaFoldDB" id="A0A812TTH9"/>
<accession>A0A812TTH9</accession>
<dbReference type="Proteomes" id="UP000604046">
    <property type="component" value="Unassembled WGS sequence"/>
</dbReference>
<protein>
    <submittedName>
        <fullName evidence="2">Uncharacterized protein</fullName>
    </submittedName>
</protein>
<feature type="compositionally biased region" description="Low complexity" evidence="1">
    <location>
        <begin position="208"/>
        <end position="219"/>
    </location>
</feature>
<feature type="compositionally biased region" description="Basic and acidic residues" evidence="1">
    <location>
        <begin position="189"/>
        <end position="203"/>
    </location>
</feature>
<organism evidence="2 3">
    <name type="scientific">Symbiodinium natans</name>
    <dbReference type="NCBI Taxonomy" id="878477"/>
    <lineage>
        <taxon>Eukaryota</taxon>
        <taxon>Sar</taxon>
        <taxon>Alveolata</taxon>
        <taxon>Dinophyceae</taxon>
        <taxon>Suessiales</taxon>
        <taxon>Symbiodiniaceae</taxon>
        <taxon>Symbiodinium</taxon>
    </lineage>
</organism>
<evidence type="ECO:0000313" key="3">
    <source>
        <dbReference type="Proteomes" id="UP000604046"/>
    </source>
</evidence>
<evidence type="ECO:0000313" key="2">
    <source>
        <dbReference type="EMBL" id="CAE7537623.1"/>
    </source>
</evidence>
<proteinExistence type="predicted"/>
<feature type="region of interest" description="Disordered" evidence="1">
    <location>
        <begin position="1"/>
        <end position="135"/>
    </location>
</feature>
<sequence>MAYVVQEARQQLRGEWSEWSAPVWRRPSHGPGSRSQSADPPLSALSAVPLHLPSVSRGASRAGSEGHPPKPEPEHRENTERAEPAEPAEPAGRLSKCSGRLLKPRSCSVSSERSWGSELEVKREDGWGSSSDEVDDELQRIEQELQDKQRELEKVRGDGSALEERLEMSERNARHFGEFAALLEAGLQDADREEGAPHRELRPPPRPAAAAAAAADPGRTQAIDELVDEWSRARAALGLV</sequence>
<reference evidence="2" key="1">
    <citation type="submission" date="2021-02" db="EMBL/GenBank/DDBJ databases">
        <authorList>
            <person name="Dougan E. K."/>
            <person name="Rhodes N."/>
            <person name="Thang M."/>
            <person name="Chan C."/>
        </authorList>
    </citation>
    <scope>NUCLEOTIDE SEQUENCE</scope>
</reference>
<name>A0A812TTH9_9DINO</name>